<evidence type="ECO:0000256" key="1">
    <source>
        <dbReference type="SAM" id="Phobius"/>
    </source>
</evidence>
<organism evidence="2 3">
    <name type="scientific">Sphingobacterium mizutaii</name>
    <dbReference type="NCBI Taxonomy" id="1010"/>
    <lineage>
        <taxon>Bacteria</taxon>
        <taxon>Pseudomonadati</taxon>
        <taxon>Bacteroidota</taxon>
        <taxon>Sphingobacteriia</taxon>
        <taxon>Sphingobacteriales</taxon>
        <taxon>Sphingobacteriaceae</taxon>
        <taxon>Sphingobacterium</taxon>
    </lineage>
</organism>
<proteinExistence type="predicted"/>
<gene>
    <name evidence="2" type="ORF">SAMEA4412673_02399</name>
</gene>
<reference evidence="2 3" key="1">
    <citation type="submission" date="2017-06" db="EMBL/GenBank/DDBJ databases">
        <authorList>
            <consortium name="Pathogen Informatics"/>
        </authorList>
    </citation>
    <scope>NUCLEOTIDE SEQUENCE [LARGE SCALE GENOMIC DNA]</scope>
    <source>
        <strain evidence="2 3">NCTC12149</strain>
    </source>
</reference>
<dbReference type="EMBL" id="LT906468">
    <property type="protein sequence ID" value="SNV51455.1"/>
    <property type="molecule type" value="Genomic_DNA"/>
</dbReference>
<accession>A0AAJ5C0K3</accession>
<feature type="transmembrane region" description="Helical" evidence="1">
    <location>
        <begin position="27"/>
        <end position="51"/>
    </location>
</feature>
<evidence type="ECO:0000313" key="2">
    <source>
        <dbReference type="EMBL" id="SNV51455.1"/>
    </source>
</evidence>
<keyword evidence="1" id="KW-0812">Transmembrane</keyword>
<dbReference type="AlphaFoldDB" id="A0AAJ5C0K3"/>
<evidence type="ECO:0000313" key="3">
    <source>
        <dbReference type="Proteomes" id="UP000215355"/>
    </source>
</evidence>
<dbReference type="KEGG" id="smiz:4412673_02399"/>
<keyword evidence="1" id="KW-0472">Membrane</keyword>
<name>A0AAJ5C0K3_9SPHI</name>
<dbReference type="Proteomes" id="UP000215355">
    <property type="component" value="Chromosome 1"/>
</dbReference>
<protein>
    <submittedName>
        <fullName evidence="2">Uncharacterized protein</fullName>
    </submittedName>
</protein>
<keyword evidence="1" id="KW-1133">Transmembrane helix</keyword>
<sequence length="76" mass="8671">MAKNTVLTNLSSVGTKNLGTMQNPIENIMHCIGARFFYLQLIYIGVQFLYLRYSMTGPLGRGTVQILHCSFRIKMR</sequence>